<evidence type="ECO:0000313" key="2">
    <source>
        <dbReference type="EMBL" id="CAK9319444.1"/>
    </source>
</evidence>
<gene>
    <name evidence="2" type="ORF">CITCOLO1_LOCUS11449</name>
</gene>
<reference evidence="2 3" key="1">
    <citation type="submission" date="2024-03" db="EMBL/GenBank/DDBJ databases">
        <authorList>
            <person name="Gkanogiannis A."/>
            <person name="Becerra Lopez-Lavalle L."/>
        </authorList>
    </citation>
    <scope>NUCLEOTIDE SEQUENCE [LARGE SCALE GENOMIC DNA]</scope>
</reference>
<proteinExistence type="predicted"/>
<feature type="region of interest" description="Disordered" evidence="1">
    <location>
        <begin position="50"/>
        <end position="80"/>
    </location>
</feature>
<evidence type="ECO:0000256" key="1">
    <source>
        <dbReference type="SAM" id="MobiDB-lite"/>
    </source>
</evidence>
<protein>
    <submittedName>
        <fullName evidence="2">Uncharacterized protein</fullName>
    </submittedName>
</protein>
<sequence length="80" mass="8677">MGWLLPRGGCVPGQCSAAGLSRFFLPQWPAACHDRRVYLNANPFTGARVPSDLPFTTDPMSSLPSKTSGTPPLPRHSRQL</sequence>
<organism evidence="2 3">
    <name type="scientific">Citrullus colocynthis</name>
    <name type="common">colocynth</name>
    <dbReference type="NCBI Taxonomy" id="252529"/>
    <lineage>
        <taxon>Eukaryota</taxon>
        <taxon>Viridiplantae</taxon>
        <taxon>Streptophyta</taxon>
        <taxon>Embryophyta</taxon>
        <taxon>Tracheophyta</taxon>
        <taxon>Spermatophyta</taxon>
        <taxon>Magnoliopsida</taxon>
        <taxon>eudicotyledons</taxon>
        <taxon>Gunneridae</taxon>
        <taxon>Pentapetalae</taxon>
        <taxon>rosids</taxon>
        <taxon>fabids</taxon>
        <taxon>Cucurbitales</taxon>
        <taxon>Cucurbitaceae</taxon>
        <taxon>Benincaseae</taxon>
        <taxon>Citrullus</taxon>
    </lineage>
</organism>
<accession>A0ABP0YG19</accession>
<dbReference type="EMBL" id="OZ021738">
    <property type="protein sequence ID" value="CAK9319444.1"/>
    <property type="molecule type" value="Genomic_DNA"/>
</dbReference>
<evidence type="ECO:0000313" key="3">
    <source>
        <dbReference type="Proteomes" id="UP001642487"/>
    </source>
</evidence>
<feature type="compositionally biased region" description="Polar residues" evidence="1">
    <location>
        <begin position="58"/>
        <end position="70"/>
    </location>
</feature>
<keyword evidence="3" id="KW-1185">Reference proteome</keyword>
<name>A0ABP0YG19_9ROSI</name>
<dbReference type="Proteomes" id="UP001642487">
    <property type="component" value="Chromosome 4"/>
</dbReference>